<proteinExistence type="predicted"/>
<evidence type="ECO:0000313" key="1">
    <source>
        <dbReference type="EMBL" id="KIO00386.1"/>
    </source>
</evidence>
<reference evidence="1 2" key="1">
    <citation type="submission" date="2014-04" db="EMBL/GenBank/DDBJ databases">
        <authorList>
            <consortium name="DOE Joint Genome Institute"/>
            <person name="Kuo A."/>
            <person name="Kohler A."/>
            <person name="Costa M.D."/>
            <person name="Nagy L.G."/>
            <person name="Floudas D."/>
            <person name="Copeland A."/>
            <person name="Barry K.W."/>
            <person name="Cichocki N."/>
            <person name="Veneault-Fourrey C."/>
            <person name="LaButti K."/>
            <person name="Lindquist E.A."/>
            <person name="Lipzen A."/>
            <person name="Lundell T."/>
            <person name="Morin E."/>
            <person name="Murat C."/>
            <person name="Sun H."/>
            <person name="Tunlid A."/>
            <person name="Henrissat B."/>
            <person name="Grigoriev I.V."/>
            <person name="Hibbett D.S."/>
            <person name="Martin F."/>
            <person name="Nordberg H.P."/>
            <person name="Cantor M.N."/>
            <person name="Hua S.X."/>
        </authorList>
    </citation>
    <scope>NUCLEOTIDE SEQUENCE [LARGE SCALE GENOMIC DNA]</scope>
    <source>
        <strain evidence="1 2">Marx 270</strain>
    </source>
</reference>
<dbReference type="AlphaFoldDB" id="A0A0C3NYN4"/>
<dbReference type="EMBL" id="KN831996">
    <property type="protein sequence ID" value="KIO00386.1"/>
    <property type="molecule type" value="Genomic_DNA"/>
</dbReference>
<dbReference type="Proteomes" id="UP000054217">
    <property type="component" value="Unassembled WGS sequence"/>
</dbReference>
<gene>
    <name evidence="1" type="ORF">M404DRAFT_762719</name>
</gene>
<reference evidence="2" key="2">
    <citation type="submission" date="2015-01" db="EMBL/GenBank/DDBJ databases">
        <title>Evolutionary Origins and Diversification of the Mycorrhizal Mutualists.</title>
        <authorList>
            <consortium name="DOE Joint Genome Institute"/>
            <consortium name="Mycorrhizal Genomics Consortium"/>
            <person name="Kohler A."/>
            <person name="Kuo A."/>
            <person name="Nagy L.G."/>
            <person name="Floudas D."/>
            <person name="Copeland A."/>
            <person name="Barry K.W."/>
            <person name="Cichocki N."/>
            <person name="Veneault-Fourrey C."/>
            <person name="LaButti K."/>
            <person name="Lindquist E.A."/>
            <person name="Lipzen A."/>
            <person name="Lundell T."/>
            <person name="Morin E."/>
            <person name="Murat C."/>
            <person name="Riley R."/>
            <person name="Ohm R."/>
            <person name="Sun H."/>
            <person name="Tunlid A."/>
            <person name="Henrissat B."/>
            <person name="Grigoriev I.V."/>
            <person name="Hibbett D.S."/>
            <person name="Martin F."/>
        </authorList>
    </citation>
    <scope>NUCLEOTIDE SEQUENCE [LARGE SCALE GENOMIC DNA]</scope>
    <source>
        <strain evidence="2">Marx 270</strain>
    </source>
</reference>
<organism evidence="1 2">
    <name type="scientific">Pisolithus tinctorius Marx 270</name>
    <dbReference type="NCBI Taxonomy" id="870435"/>
    <lineage>
        <taxon>Eukaryota</taxon>
        <taxon>Fungi</taxon>
        <taxon>Dikarya</taxon>
        <taxon>Basidiomycota</taxon>
        <taxon>Agaricomycotina</taxon>
        <taxon>Agaricomycetes</taxon>
        <taxon>Agaricomycetidae</taxon>
        <taxon>Boletales</taxon>
        <taxon>Sclerodermatineae</taxon>
        <taxon>Pisolithaceae</taxon>
        <taxon>Pisolithus</taxon>
    </lineage>
</organism>
<accession>A0A0C3NYN4</accession>
<sequence length="101" mass="12004">MSLNHQANIQEELQPTREGSLRVSQNRAFLTYTYYRICNHYLVHVVLAYSQLTLEVMVNLGILRARWQCSGTTARWFRSTSGFRHRFVKPEEQLNYAQPRR</sequence>
<protein>
    <submittedName>
        <fullName evidence="1">Uncharacterized protein</fullName>
    </submittedName>
</protein>
<keyword evidence="2" id="KW-1185">Reference proteome</keyword>
<dbReference type="HOGENOM" id="CLU_2292847_0_0_1"/>
<dbReference type="InParanoid" id="A0A0C3NYN4"/>
<name>A0A0C3NYN4_PISTI</name>
<evidence type="ECO:0000313" key="2">
    <source>
        <dbReference type="Proteomes" id="UP000054217"/>
    </source>
</evidence>